<dbReference type="Gene3D" id="2.40.160.10">
    <property type="entry name" value="Porin"/>
    <property type="match status" value="1"/>
</dbReference>
<evidence type="ECO:0000256" key="2">
    <source>
        <dbReference type="SAM" id="SignalP"/>
    </source>
</evidence>
<accession>A0AAP0S3J2</accession>
<dbReference type="Pfam" id="PF01459">
    <property type="entry name" value="Porin_3"/>
    <property type="match status" value="1"/>
</dbReference>
<feature type="chain" id="PRO_5043027406" evidence="2">
    <location>
        <begin position="27"/>
        <end position="282"/>
    </location>
</feature>
<dbReference type="CDD" id="cd07306">
    <property type="entry name" value="Porin3_VDAC"/>
    <property type="match status" value="1"/>
</dbReference>
<dbReference type="Proteomes" id="UP001415857">
    <property type="component" value="Unassembled WGS sequence"/>
</dbReference>
<gene>
    <name evidence="3" type="ORF">L1049_015344</name>
</gene>
<feature type="signal peptide" evidence="2">
    <location>
        <begin position="1"/>
        <end position="26"/>
    </location>
</feature>
<reference evidence="3 4" key="1">
    <citation type="journal article" date="2024" name="Plant J.">
        <title>Genome sequences and population genomics reveal climatic adaptation and genomic divergence between two closely related sweetgum species.</title>
        <authorList>
            <person name="Xu W.Q."/>
            <person name="Ren C.Q."/>
            <person name="Zhang X.Y."/>
            <person name="Comes H.P."/>
            <person name="Liu X.H."/>
            <person name="Li Y.G."/>
            <person name="Kettle C.J."/>
            <person name="Jalonen R."/>
            <person name="Gaisberger H."/>
            <person name="Ma Y.Z."/>
            <person name="Qiu Y.X."/>
        </authorList>
    </citation>
    <scope>NUCLEOTIDE SEQUENCE [LARGE SCALE GENOMIC DNA]</scope>
    <source>
        <strain evidence="3">Hangzhou</strain>
    </source>
</reference>
<keyword evidence="4" id="KW-1185">Reference proteome</keyword>
<dbReference type="InterPro" id="IPR023614">
    <property type="entry name" value="Porin_dom_sf"/>
</dbReference>
<dbReference type="PANTHER" id="PTHR11743">
    <property type="entry name" value="VOLTAGE-DEPENDENT ANION-SELECTIVE CHANNEL"/>
    <property type="match status" value="1"/>
</dbReference>
<name>A0AAP0S3J2_LIQFO</name>
<dbReference type="EMBL" id="JBBPBK010000004">
    <property type="protein sequence ID" value="KAK9286936.1"/>
    <property type="molecule type" value="Genomic_DNA"/>
</dbReference>
<dbReference type="GO" id="GO:0008308">
    <property type="term" value="F:voltage-gated monoatomic anion channel activity"/>
    <property type="evidence" value="ECO:0007669"/>
    <property type="project" value="InterPro"/>
</dbReference>
<dbReference type="GO" id="GO:0005741">
    <property type="term" value="C:mitochondrial outer membrane"/>
    <property type="evidence" value="ECO:0007669"/>
    <property type="project" value="InterPro"/>
</dbReference>
<comment type="similarity">
    <text evidence="1">Belongs to the eukaryotic mitochondrial porin (TC 1.B.8.1) family.</text>
</comment>
<sequence length="282" mass="30799">MEATGVGRAIGFCWLFVLIFQKDVLTNGYNYKQQFSISTNSNIGVAFTSSVVAKQGLPAGTVAARYKYNNTVINVEVSKHSNISATLTSRDILPYTNYIASFKLPYSSSSELKVQYVHDHAAFTMSIALKRSPEVELSATIGALSTAFGVEAKYKTSSSVFTKYNAGINVTKPDFDASIILADKGDLLTASYVHYLNQQKRIATVAEITRRFSTSENTFTVGGSCAVDHMTVVKARLNNHGKLGTFMQHEIRPKSYLIICGEVDAKALDKIPRIGLALALKL</sequence>
<comment type="caution">
    <text evidence="3">The sequence shown here is derived from an EMBL/GenBank/DDBJ whole genome shotgun (WGS) entry which is preliminary data.</text>
</comment>
<organism evidence="3 4">
    <name type="scientific">Liquidambar formosana</name>
    <name type="common">Formosan gum</name>
    <dbReference type="NCBI Taxonomy" id="63359"/>
    <lineage>
        <taxon>Eukaryota</taxon>
        <taxon>Viridiplantae</taxon>
        <taxon>Streptophyta</taxon>
        <taxon>Embryophyta</taxon>
        <taxon>Tracheophyta</taxon>
        <taxon>Spermatophyta</taxon>
        <taxon>Magnoliopsida</taxon>
        <taxon>eudicotyledons</taxon>
        <taxon>Gunneridae</taxon>
        <taxon>Pentapetalae</taxon>
        <taxon>Saxifragales</taxon>
        <taxon>Altingiaceae</taxon>
        <taxon>Liquidambar</taxon>
    </lineage>
</organism>
<evidence type="ECO:0000313" key="4">
    <source>
        <dbReference type="Proteomes" id="UP001415857"/>
    </source>
</evidence>
<keyword evidence="2" id="KW-0732">Signal</keyword>
<evidence type="ECO:0000256" key="1">
    <source>
        <dbReference type="ARBA" id="ARBA00009624"/>
    </source>
</evidence>
<proteinExistence type="inferred from homology"/>
<protein>
    <submittedName>
        <fullName evidence="3">Uncharacterized protein</fullName>
    </submittedName>
</protein>
<evidence type="ECO:0000313" key="3">
    <source>
        <dbReference type="EMBL" id="KAK9286936.1"/>
    </source>
</evidence>
<dbReference type="InterPro" id="IPR027246">
    <property type="entry name" value="Porin_Euk/Tom40"/>
</dbReference>
<dbReference type="PANTHER" id="PTHR11743:SF23">
    <property type="entry name" value="MITOCHONDRIAL OUTER MEMBRANE PROTEIN PORIN 5-RELATED"/>
    <property type="match status" value="1"/>
</dbReference>
<dbReference type="InterPro" id="IPR001925">
    <property type="entry name" value="Porin_Euk"/>
</dbReference>
<dbReference type="AlphaFoldDB" id="A0AAP0S3J2"/>